<protein>
    <submittedName>
        <fullName evidence="1">Uncharacterized protein</fullName>
    </submittedName>
</protein>
<sequence>MAVEAKTTALADVAVQQALFKARRAPRATDVAIRYNNAAKMARVAVAAKAVASTVAVGNGGRYGLMMATGILTPRLRPAEIRSTIPRALITGSARPRESCVAPKTYAGRPPFR</sequence>
<accession>A0A2S2QY36</accession>
<dbReference type="AlphaFoldDB" id="A0A2S2QY36"/>
<gene>
    <name evidence="1" type="ORF">g.94338</name>
</gene>
<reference evidence="1" key="1">
    <citation type="submission" date="2018-04" db="EMBL/GenBank/DDBJ databases">
        <title>Transcriptome assembly of Sipha flava.</title>
        <authorList>
            <person name="Scully E.D."/>
            <person name="Geib S.M."/>
            <person name="Palmer N.A."/>
            <person name="Koch K."/>
            <person name="Bradshaw J."/>
            <person name="Heng-Moss T."/>
            <person name="Sarath G."/>
        </authorList>
    </citation>
    <scope>NUCLEOTIDE SEQUENCE</scope>
</reference>
<name>A0A2S2QY36_9HEMI</name>
<proteinExistence type="predicted"/>
<evidence type="ECO:0000313" key="1">
    <source>
        <dbReference type="EMBL" id="MBY82666.1"/>
    </source>
</evidence>
<organism evidence="1">
    <name type="scientific">Sipha flava</name>
    <name type="common">yellow sugarcane aphid</name>
    <dbReference type="NCBI Taxonomy" id="143950"/>
    <lineage>
        <taxon>Eukaryota</taxon>
        <taxon>Metazoa</taxon>
        <taxon>Ecdysozoa</taxon>
        <taxon>Arthropoda</taxon>
        <taxon>Hexapoda</taxon>
        <taxon>Insecta</taxon>
        <taxon>Pterygota</taxon>
        <taxon>Neoptera</taxon>
        <taxon>Paraneoptera</taxon>
        <taxon>Hemiptera</taxon>
        <taxon>Sternorrhyncha</taxon>
        <taxon>Aphidomorpha</taxon>
        <taxon>Aphidoidea</taxon>
        <taxon>Aphididae</taxon>
        <taxon>Sipha</taxon>
    </lineage>
</organism>
<dbReference type="EMBL" id="GGMS01013463">
    <property type="protein sequence ID" value="MBY82666.1"/>
    <property type="molecule type" value="Transcribed_RNA"/>
</dbReference>